<evidence type="ECO:0000313" key="2">
    <source>
        <dbReference type="Proteomes" id="UP000799755"/>
    </source>
</evidence>
<organism evidence="1 2">
    <name type="scientific">Lindgomyces ingoldianus</name>
    <dbReference type="NCBI Taxonomy" id="673940"/>
    <lineage>
        <taxon>Eukaryota</taxon>
        <taxon>Fungi</taxon>
        <taxon>Dikarya</taxon>
        <taxon>Ascomycota</taxon>
        <taxon>Pezizomycotina</taxon>
        <taxon>Dothideomycetes</taxon>
        <taxon>Pleosporomycetidae</taxon>
        <taxon>Pleosporales</taxon>
        <taxon>Lindgomycetaceae</taxon>
        <taxon>Lindgomyces</taxon>
    </lineage>
</organism>
<protein>
    <submittedName>
        <fullName evidence="1">Uncharacterized protein</fullName>
    </submittedName>
</protein>
<evidence type="ECO:0000313" key="1">
    <source>
        <dbReference type="EMBL" id="KAF2478125.1"/>
    </source>
</evidence>
<dbReference type="EMBL" id="MU003492">
    <property type="protein sequence ID" value="KAF2478125.1"/>
    <property type="molecule type" value="Genomic_DNA"/>
</dbReference>
<gene>
    <name evidence="1" type="ORF">BDR25DRAFT_308936</name>
</gene>
<proteinExistence type="predicted"/>
<reference evidence="1" key="1">
    <citation type="journal article" date="2020" name="Stud. Mycol.">
        <title>101 Dothideomycetes genomes: a test case for predicting lifestyles and emergence of pathogens.</title>
        <authorList>
            <person name="Haridas S."/>
            <person name="Albert R."/>
            <person name="Binder M."/>
            <person name="Bloem J."/>
            <person name="Labutti K."/>
            <person name="Salamov A."/>
            <person name="Andreopoulos B."/>
            <person name="Baker S."/>
            <person name="Barry K."/>
            <person name="Bills G."/>
            <person name="Bluhm B."/>
            <person name="Cannon C."/>
            <person name="Castanera R."/>
            <person name="Culley D."/>
            <person name="Daum C."/>
            <person name="Ezra D."/>
            <person name="Gonzalez J."/>
            <person name="Henrissat B."/>
            <person name="Kuo A."/>
            <person name="Liang C."/>
            <person name="Lipzen A."/>
            <person name="Lutzoni F."/>
            <person name="Magnuson J."/>
            <person name="Mondo S."/>
            <person name="Nolan M."/>
            <person name="Ohm R."/>
            <person name="Pangilinan J."/>
            <person name="Park H.-J."/>
            <person name="Ramirez L."/>
            <person name="Alfaro M."/>
            <person name="Sun H."/>
            <person name="Tritt A."/>
            <person name="Yoshinaga Y."/>
            <person name="Zwiers L.-H."/>
            <person name="Turgeon B."/>
            <person name="Goodwin S."/>
            <person name="Spatafora J."/>
            <person name="Crous P."/>
            <person name="Grigoriev I."/>
        </authorList>
    </citation>
    <scope>NUCLEOTIDE SEQUENCE</scope>
    <source>
        <strain evidence="1">ATCC 200398</strain>
    </source>
</reference>
<name>A0ACB6RGF4_9PLEO</name>
<sequence length="125" mass="13849">MRDWRLATLFLIYTFGPFMPFTSRAGPRITSQLTNATHKDRTHFNTATLLTLLTPLSTLANLVTRELPTLEYLNEAAVKGRKLPWNGRGAGAAALSVMNGNAQLPVVFLHQLGPLMVFSLTRLLI</sequence>
<keyword evidence="2" id="KW-1185">Reference proteome</keyword>
<dbReference type="Proteomes" id="UP000799755">
    <property type="component" value="Unassembled WGS sequence"/>
</dbReference>
<comment type="caution">
    <text evidence="1">The sequence shown here is derived from an EMBL/GenBank/DDBJ whole genome shotgun (WGS) entry which is preliminary data.</text>
</comment>
<accession>A0ACB6RGF4</accession>